<dbReference type="GO" id="GO:0016746">
    <property type="term" value="F:acyltransferase activity"/>
    <property type="evidence" value="ECO:0007669"/>
    <property type="project" value="InterPro"/>
</dbReference>
<evidence type="ECO:0000259" key="1">
    <source>
        <dbReference type="Pfam" id="PF13723"/>
    </source>
</evidence>
<gene>
    <name evidence="2" type="ordered locus">Kkor_2572</name>
</gene>
<keyword evidence="3" id="KW-1185">Reference proteome</keyword>
<evidence type="ECO:0000313" key="2">
    <source>
        <dbReference type="EMBL" id="ACV27980.1"/>
    </source>
</evidence>
<evidence type="ECO:0000313" key="3">
    <source>
        <dbReference type="Proteomes" id="UP000001231"/>
    </source>
</evidence>
<protein>
    <recommendedName>
        <fullName evidence="1">Beta-ketoacyl synthase-like N-terminal domain-containing protein</fullName>
    </recommendedName>
</protein>
<dbReference type="InterPro" id="IPR014030">
    <property type="entry name" value="Ketoacyl_synth_N"/>
</dbReference>
<dbReference type="eggNOG" id="COG0304">
    <property type="taxonomic scope" value="Bacteria"/>
</dbReference>
<feature type="domain" description="Beta-ketoacyl synthase-like N-terminal" evidence="1">
    <location>
        <begin position="33"/>
        <end position="241"/>
    </location>
</feature>
<dbReference type="RefSeq" id="WP_015781585.1">
    <property type="nucleotide sequence ID" value="NC_013166.1"/>
</dbReference>
<sequence length="248" mass="28095">MDKNTIKLSVLSSYCWIDSVDNKTRKLHNLATRADFNKISLQQIPPIKRRRLSGLSKLAMHSSLSCLEQYNFNPEQLMTVFASQHGELNRTIRIVKSMFEQQEVSPKDFSLSVHNASLGLFSIFTGNKHPGTSIAADSNTFGYALLECYNQLQRFPNSQVLLTCFDLKVEPPFSELQGSLYPSYSLSLLLSQPTDNAPVVSFSFTSLSEHQKPEFPLALSFFDFLHSDNQQQTVDSQDTRWGFCKHAL</sequence>
<dbReference type="AlphaFoldDB" id="C7R9W1"/>
<dbReference type="InParanoid" id="C7R9W1"/>
<reference evidence="2 3" key="1">
    <citation type="journal article" date="2009" name="Stand. Genomic Sci.">
        <title>Complete genome sequence of Kangiella koreensis type strain (SW-125).</title>
        <authorList>
            <person name="Han C."/>
            <person name="Sikorski J."/>
            <person name="Lapidus A."/>
            <person name="Nolan M."/>
            <person name="Glavina Del Rio T."/>
            <person name="Tice H."/>
            <person name="Cheng J.F."/>
            <person name="Lucas S."/>
            <person name="Chen F."/>
            <person name="Copeland A."/>
            <person name="Ivanova N."/>
            <person name="Mavromatis K."/>
            <person name="Ovchinnikova G."/>
            <person name="Pati A."/>
            <person name="Bruce D."/>
            <person name="Goodwin L."/>
            <person name="Pitluck S."/>
            <person name="Chen A."/>
            <person name="Palaniappan K."/>
            <person name="Land M."/>
            <person name="Hauser L."/>
            <person name="Chang Y.J."/>
            <person name="Jeffries C.D."/>
            <person name="Chain P."/>
            <person name="Saunders E."/>
            <person name="Brettin T."/>
            <person name="Goker M."/>
            <person name="Tindall B.J."/>
            <person name="Bristow J."/>
            <person name="Eisen J.A."/>
            <person name="Markowitz V."/>
            <person name="Hugenholtz P."/>
            <person name="Kyrpides N.C."/>
            <person name="Klenk H.P."/>
            <person name="Detter J.C."/>
        </authorList>
    </citation>
    <scope>NUCLEOTIDE SEQUENCE [LARGE SCALE GENOMIC DNA]</scope>
    <source>
        <strain evidence="3">DSM 16069 / KCTC 12182 / SW-125</strain>
    </source>
</reference>
<dbReference type="HOGENOM" id="CLU_086378_0_0_6"/>
<proteinExistence type="predicted"/>
<dbReference type="SUPFAM" id="SSF53901">
    <property type="entry name" value="Thiolase-like"/>
    <property type="match status" value="1"/>
</dbReference>
<dbReference type="EMBL" id="CP001707">
    <property type="protein sequence ID" value="ACV27980.1"/>
    <property type="molecule type" value="Genomic_DNA"/>
</dbReference>
<name>C7R9W1_KANKD</name>
<dbReference type="STRING" id="523791.Kkor_2572"/>
<organism evidence="2 3">
    <name type="scientific">Kangiella koreensis (strain DSM 16069 / JCM 12317 / KCTC 12182 / SW-125)</name>
    <dbReference type="NCBI Taxonomy" id="523791"/>
    <lineage>
        <taxon>Bacteria</taxon>
        <taxon>Pseudomonadati</taxon>
        <taxon>Pseudomonadota</taxon>
        <taxon>Gammaproteobacteria</taxon>
        <taxon>Kangiellales</taxon>
        <taxon>Kangiellaceae</taxon>
        <taxon>Kangiella</taxon>
    </lineage>
</organism>
<dbReference type="Proteomes" id="UP000001231">
    <property type="component" value="Chromosome"/>
</dbReference>
<dbReference type="Pfam" id="PF13723">
    <property type="entry name" value="Ketoacyl-synt_2"/>
    <property type="match status" value="1"/>
</dbReference>
<dbReference type="InterPro" id="IPR016039">
    <property type="entry name" value="Thiolase-like"/>
</dbReference>
<dbReference type="KEGG" id="kko:Kkor_2572"/>
<dbReference type="OrthoDB" id="9798676at2"/>
<accession>C7R9W1</accession>